<dbReference type="InterPro" id="IPR027417">
    <property type="entry name" value="P-loop_NTPase"/>
</dbReference>
<dbReference type="PANTHER" id="PTHR19848:SF8">
    <property type="entry name" value="F-BOX AND WD REPEAT DOMAIN CONTAINING 7"/>
    <property type="match status" value="1"/>
</dbReference>
<dbReference type="SUPFAM" id="SSF50998">
    <property type="entry name" value="Quinoprotein alcohol dehydrogenase-like"/>
    <property type="match status" value="1"/>
</dbReference>
<evidence type="ECO:0000256" key="2">
    <source>
        <dbReference type="ARBA" id="ARBA00022737"/>
    </source>
</evidence>
<feature type="repeat" description="WD" evidence="3">
    <location>
        <begin position="1077"/>
        <end position="1118"/>
    </location>
</feature>
<dbReference type="Proteomes" id="UP000247409">
    <property type="component" value="Unassembled WGS sequence"/>
</dbReference>
<keyword evidence="2" id="KW-0677">Repeat</keyword>
<dbReference type="SMART" id="SM00320">
    <property type="entry name" value="WD40"/>
    <property type="match status" value="10"/>
</dbReference>
<dbReference type="PROSITE" id="PS50294">
    <property type="entry name" value="WD_REPEATS_REGION"/>
    <property type="match status" value="4"/>
</dbReference>
<name>A0A2V3IH62_9FLOR</name>
<comment type="caution">
    <text evidence="5">The sequence shown here is derived from an EMBL/GenBank/DDBJ whole genome shotgun (WGS) entry which is preliminary data.</text>
</comment>
<dbReference type="InterPro" id="IPR036322">
    <property type="entry name" value="WD40_repeat_dom_sf"/>
</dbReference>
<feature type="repeat" description="WD" evidence="3">
    <location>
        <begin position="952"/>
        <end position="987"/>
    </location>
</feature>
<evidence type="ECO:0000313" key="6">
    <source>
        <dbReference type="Proteomes" id="UP000247409"/>
    </source>
</evidence>
<protein>
    <submittedName>
        <fullName evidence="5">Vegetative incompatibility protein HET-E-1</fullName>
    </submittedName>
</protein>
<keyword evidence="6" id="KW-1185">Reference proteome</keyword>
<dbReference type="GO" id="GO:0043531">
    <property type="term" value="F:ADP binding"/>
    <property type="evidence" value="ECO:0007669"/>
    <property type="project" value="InterPro"/>
</dbReference>
<dbReference type="InterPro" id="IPR036388">
    <property type="entry name" value="WH-like_DNA-bd_sf"/>
</dbReference>
<dbReference type="Gene3D" id="2.130.10.10">
    <property type="entry name" value="YVTN repeat-like/Quinoprotein amine dehydrogenase"/>
    <property type="match status" value="4"/>
</dbReference>
<dbReference type="InterPro" id="IPR001680">
    <property type="entry name" value="WD40_rpt"/>
</dbReference>
<dbReference type="Pfam" id="PF00400">
    <property type="entry name" value="WD40"/>
    <property type="match status" value="6"/>
</dbReference>
<evidence type="ECO:0000313" key="5">
    <source>
        <dbReference type="EMBL" id="PXF41431.1"/>
    </source>
</evidence>
<dbReference type="InterPro" id="IPR015943">
    <property type="entry name" value="WD40/YVTN_repeat-like_dom_sf"/>
</dbReference>
<dbReference type="OrthoDB" id="5980302at2759"/>
<dbReference type="Gene3D" id="1.10.10.10">
    <property type="entry name" value="Winged helix-like DNA-binding domain superfamily/Winged helix DNA-binding domain"/>
    <property type="match status" value="1"/>
</dbReference>
<feature type="repeat" description="WD" evidence="3">
    <location>
        <begin position="995"/>
        <end position="1036"/>
    </location>
</feature>
<reference evidence="5 6" key="1">
    <citation type="journal article" date="2018" name="Mol. Biol. Evol.">
        <title>Analysis of the draft genome of the red seaweed Gracilariopsis chorda provides insights into genome size evolution in Rhodophyta.</title>
        <authorList>
            <person name="Lee J."/>
            <person name="Yang E.C."/>
            <person name="Graf L."/>
            <person name="Yang J.H."/>
            <person name="Qiu H."/>
            <person name="Zel Zion U."/>
            <person name="Chan C.X."/>
            <person name="Stephens T.G."/>
            <person name="Weber A.P.M."/>
            <person name="Boo G.H."/>
            <person name="Boo S.M."/>
            <person name="Kim K.M."/>
            <person name="Shin Y."/>
            <person name="Jung M."/>
            <person name="Lee S.J."/>
            <person name="Yim H.S."/>
            <person name="Lee J.H."/>
            <person name="Bhattacharya D."/>
            <person name="Yoon H.S."/>
        </authorList>
    </citation>
    <scope>NUCLEOTIDE SEQUENCE [LARGE SCALE GENOMIC DNA]</scope>
    <source>
        <strain evidence="5 6">SKKU-2015</strain>
        <tissue evidence="5">Whole body</tissue>
    </source>
</reference>
<accession>A0A2V3IH62</accession>
<dbReference type="PRINTS" id="PR00320">
    <property type="entry name" value="GPROTEINBRPT"/>
</dbReference>
<dbReference type="SUPFAM" id="SSF52540">
    <property type="entry name" value="P-loop containing nucleoside triphosphate hydrolases"/>
    <property type="match status" value="1"/>
</dbReference>
<dbReference type="Gene3D" id="3.40.50.300">
    <property type="entry name" value="P-loop containing nucleotide triphosphate hydrolases"/>
    <property type="match status" value="1"/>
</dbReference>
<dbReference type="Pfam" id="PF00931">
    <property type="entry name" value="NB-ARC"/>
    <property type="match status" value="1"/>
</dbReference>
<feature type="repeat" description="WD" evidence="3">
    <location>
        <begin position="1250"/>
        <end position="1291"/>
    </location>
</feature>
<organism evidence="5 6">
    <name type="scientific">Gracilariopsis chorda</name>
    <dbReference type="NCBI Taxonomy" id="448386"/>
    <lineage>
        <taxon>Eukaryota</taxon>
        <taxon>Rhodophyta</taxon>
        <taxon>Florideophyceae</taxon>
        <taxon>Rhodymeniophycidae</taxon>
        <taxon>Gracilariales</taxon>
        <taxon>Gracilariaceae</taxon>
        <taxon>Gracilariopsis</taxon>
    </lineage>
</organism>
<dbReference type="STRING" id="448386.A0A2V3IH62"/>
<dbReference type="SUPFAM" id="SSF50978">
    <property type="entry name" value="WD40 repeat-like"/>
    <property type="match status" value="1"/>
</dbReference>
<evidence type="ECO:0000259" key="4">
    <source>
        <dbReference type="Pfam" id="PF00931"/>
    </source>
</evidence>
<gene>
    <name evidence="5" type="ORF">BWQ96_08866</name>
</gene>
<proteinExistence type="predicted"/>
<dbReference type="CDD" id="cd00200">
    <property type="entry name" value="WD40"/>
    <property type="match status" value="1"/>
</dbReference>
<dbReference type="EMBL" id="NBIV01000217">
    <property type="protein sequence ID" value="PXF41431.1"/>
    <property type="molecule type" value="Genomic_DNA"/>
</dbReference>
<dbReference type="InterPro" id="IPR019775">
    <property type="entry name" value="WD40_repeat_CS"/>
</dbReference>
<dbReference type="GO" id="GO:0005829">
    <property type="term" value="C:cytosol"/>
    <property type="evidence" value="ECO:0007669"/>
    <property type="project" value="UniProtKB-ARBA"/>
</dbReference>
<evidence type="ECO:0000256" key="3">
    <source>
        <dbReference type="PROSITE-ProRule" id="PRU00221"/>
    </source>
</evidence>
<feature type="domain" description="NB-ARC" evidence="4">
    <location>
        <begin position="180"/>
        <end position="322"/>
    </location>
</feature>
<evidence type="ECO:0000256" key="1">
    <source>
        <dbReference type="ARBA" id="ARBA00022574"/>
    </source>
</evidence>
<feature type="repeat" description="WD" evidence="3">
    <location>
        <begin position="820"/>
        <end position="861"/>
    </location>
</feature>
<dbReference type="PANTHER" id="PTHR19848">
    <property type="entry name" value="WD40 REPEAT PROTEIN"/>
    <property type="match status" value="1"/>
</dbReference>
<dbReference type="PRINTS" id="PR00364">
    <property type="entry name" value="DISEASERSIST"/>
</dbReference>
<dbReference type="InterPro" id="IPR020472">
    <property type="entry name" value="WD40_PAC1"/>
</dbReference>
<dbReference type="PROSITE" id="PS00678">
    <property type="entry name" value="WD_REPEATS_1"/>
    <property type="match status" value="4"/>
</dbReference>
<keyword evidence="1 3" id="KW-0853">WD repeat</keyword>
<sequence>MAAPDEIVGATTGAFELVDRVEMYVNRYVARKDMAADNIGLHVRLVEEHRKALQLLEVLGQQIPFGRESSVPLCDEYIRSRLEVMQFQLQANKERLETLRDEISNAGPMSRVRRVNHMFGSCGKDVADFHTFLTGTVLPSLKEDVSSDQNVSESYVPGSNIPPNPPRLTLDYTTMETCEGRLKAAILEGSSSGVVGVVASGLGGVGKTCALRGLANDREIRKRFADGILYIQLGNDARLSDIVSGMADAVEATGGEQLAGKVRGVKTVLEASKKANRWFKPHKCIFLVDDIWWVNGITSDVFGDLGIMLHDESLLVYTTRDKRFLRGADKRVEFEARATHGGIAELMLLTHARFGSDTELSLENKQAFDGILGICKGLPLAIGVAGATVSKYHDRREMNKEDAWLDYYRTLISKEENIIGESADRYGEFRLIVDSSLEVLNTNTGFEKTFDAMFRGFCILRKQQKVSGQVLQKLWSLGELREARQVAEAFDEVSLVQMTGSRNYFCVQLHDLVLNIAMRKASDRYEVKWWFGTLIENYMPKQRGANAERASTLQDVDEDTARSRRNVRGGLTVVRSWAKQCFSGNQTEIQAVVKNSEIECAFRPWWNVEDDGFIHGNLCRALQGSGQGKELLWLLERAQWVVMRLQGSGISGVEQDLGLGLRVAEKYTTGETEMVRYLKLVGSAARMSCIAVDENAYEAWFQMYGRMAWYARHSERTRKFLSEIEEHAPRPWVKPSVGFLDEAGGPLLEALRIEGCSRILDVCHGGDVIRILWTNRCDVGFVTEYEKTYGRKKTQNLDPLHVDEDSSGSGYNLANTQRYVPLHPDRCTCGAFSDDLKTLVTGYLNGKVLVWDVVSGYQVENCLHCPGAVHKAEMSKDGQTVVYGFLDGRIFVWDTSTEKDTGNPFEALQVDGILQNVDVSSDGNRIVCCDFGLHSGAINAWDSDSGKLAVPPEMQNDDVQCVAISIDGERVVSGSKDGSIRIWHIDTPGRTVLTMHGHTGFLRDVTLSRNGKRIVSAAYDHTIRVWDAEKGVMIGQPLEVEWIDRFAASAEGTEVVTASSYMICVFNIEHMDTSDRPERYTGSVECVAYCGRGTRVVTVSGDGCVRVWDAEHGERIGQPLADHECEVTCAAVSADGNRIVSGSRDGTVLVWNVNSGEAVAEPFSSVEGREITPIESVAVNNDGTRVVFSFRQQVWVRDVESGEAMSATRDAERDTCVAMSADGAQIAFLSPRWEVTVWDVKRRQVLRSFRRGQTDSIRSIAFGGDAKRVVSGSDHGTVCVWDVASGKAVGDPFVHDCGVVHVESDVDGSMVASYDERGYGRLWDVTRGQCVMTSTDAGWAPTLHRFDVAAINWRFPRAAIRRIMGRNGAGHEQLLATTDREMVRVGDVCFSRVHGCAFWPRSRVVR</sequence>
<feature type="repeat" description="WD" evidence="3">
    <location>
        <begin position="1120"/>
        <end position="1161"/>
    </location>
</feature>
<dbReference type="PROSITE" id="PS50082">
    <property type="entry name" value="WD_REPEATS_2"/>
    <property type="match status" value="6"/>
</dbReference>
<dbReference type="InterPro" id="IPR002182">
    <property type="entry name" value="NB-ARC"/>
</dbReference>
<dbReference type="InterPro" id="IPR011047">
    <property type="entry name" value="Quinoprotein_ADH-like_sf"/>
</dbReference>